<dbReference type="Proteomes" id="UP001274830">
    <property type="component" value="Unassembled WGS sequence"/>
</dbReference>
<comment type="caution">
    <text evidence="1">The sequence shown here is derived from an EMBL/GenBank/DDBJ whole genome shotgun (WGS) entry which is preliminary data.</text>
</comment>
<accession>A0AAE0WVV6</accession>
<dbReference type="SUPFAM" id="SSF160104">
    <property type="entry name" value="Acetoacetate decarboxylase-like"/>
    <property type="match status" value="1"/>
</dbReference>
<dbReference type="PANTHER" id="PTHR40518:SF1">
    <property type="entry name" value="ACETOACETATE DECARBOXYLASE"/>
    <property type="match status" value="1"/>
</dbReference>
<gene>
    <name evidence="1" type="primary">SFP1_1</name>
    <name evidence="1" type="ORF">LTR78_000766</name>
</gene>
<evidence type="ECO:0000313" key="1">
    <source>
        <dbReference type="EMBL" id="KAK3679205.1"/>
    </source>
</evidence>
<sequence>MATATRSRTQAKEDFPEAPAPWSTRCETYWMVTQLPSPLPVDIWDPLEATHSTCTVRDFKMGSTGVIMIVRYFDTPVGEYDELAIIPGTFSVTGGPERGQNRSRITRIYVNQKEITFNGRRNWNIPKHLARFEFSSPRTAKGSSPPNELTVTVYPPEGYKVRAEIPFFKATFTTMSWTPSFPLSTKYFVNTKFVQPPIPAGEDTALVGTDSWKSYDVSAWSNRAKLVWVKTEEGRNIVPKGWFPKFKPWSFGFMLQDATLDISKPEEW</sequence>
<dbReference type="InterPro" id="IPR023375">
    <property type="entry name" value="ADC_dom_sf"/>
</dbReference>
<name>A0AAE0WVV6_9PEZI</name>
<proteinExistence type="predicted"/>
<dbReference type="PANTHER" id="PTHR40518">
    <property type="entry name" value="ACETOACETATE DECARBOXYLASE"/>
    <property type="match status" value="1"/>
</dbReference>
<evidence type="ECO:0000313" key="2">
    <source>
        <dbReference type="Proteomes" id="UP001274830"/>
    </source>
</evidence>
<organism evidence="1 2">
    <name type="scientific">Recurvomyces mirabilis</name>
    <dbReference type="NCBI Taxonomy" id="574656"/>
    <lineage>
        <taxon>Eukaryota</taxon>
        <taxon>Fungi</taxon>
        <taxon>Dikarya</taxon>
        <taxon>Ascomycota</taxon>
        <taxon>Pezizomycotina</taxon>
        <taxon>Dothideomycetes</taxon>
        <taxon>Dothideomycetidae</taxon>
        <taxon>Mycosphaerellales</taxon>
        <taxon>Teratosphaeriaceae</taxon>
        <taxon>Recurvomyces</taxon>
    </lineage>
</organism>
<dbReference type="AlphaFoldDB" id="A0AAE0WVV6"/>
<protein>
    <submittedName>
        <fullName evidence="1">Transcriptional regulator of ribosomal biogenesis proteins</fullName>
    </submittedName>
</protein>
<dbReference type="Gene3D" id="2.40.400.10">
    <property type="entry name" value="Acetoacetate decarboxylase-like"/>
    <property type="match status" value="1"/>
</dbReference>
<dbReference type="EMBL" id="JAUTXT010000002">
    <property type="protein sequence ID" value="KAK3679205.1"/>
    <property type="molecule type" value="Genomic_DNA"/>
</dbReference>
<keyword evidence="2" id="KW-1185">Reference proteome</keyword>
<reference evidence="1" key="1">
    <citation type="submission" date="2023-07" db="EMBL/GenBank/DDBJ databases">
        <title>Black Yeasts Isolated from many extreme environments.</title>
        <authorList>
            <person name="Coleine C."/>
            <person name="Stajich J.E."/>
            <person name="Selbmann L."/>
        </authorList>
    </citation>
    <scope>NUCLEOTIDE SEQUENCE</scope>
    <source>
        <strain evidence="1">CCFEE 5485</strain>
    </source>
</reference>